<dbReference type="PANTHER" id="PTHR47978">
    <property type="match status" value="1"/>
</dbReference>
<dbReference type="SUPFAM" id="SSF52540">
    <property type="entry name" value="P-loop containing nucleoside triphosphate hydrolases"/>
    <property type="match status" value="1"/>
</dbReference>
<evidence type="ECO:0000313" key="2">
    <source>
        <dbReference type="EMBL" id="KAK8881648.1"/>
    </source>
</evidence>
<keyword evidence="3" id="KW-1185">Reference proteome</keyword>
<comment type="caution">
    <text evidence="2">The sequence shown here is derived from an EMBL/GenBank/DDBJ whole genome shotgun (WGS) entry which is preliminary data.</text>
</comment>
<sequence>MLGDSGVGKTSLIDKFFLGVFENTVASTVGAAYIKSPIQLENQKVILSIWDTAGQERFQSLIPLYMRNARALVFVFDVTAQNSLQSLKQLYYSLSDQITNDMVSILCSNKIDLVDELTLDLTNFREWANEHHMELVKTSAKTGQGVNDLFKQVANLIIEKGETSSDRTSLLLKNIVNDDPNQGKSSNCC</sequence>
<keyword evidence="1" id="KW-0547">Nucleotide-binding</keyword>
<dbReference type="Pfam" id="PF00071">
    <property type="entry name" value="Ras"/>
    <property type="match status" value="1"/>
</dbReference>
<dbReference type="Gene3D" id="3.40.50.300">
    <property type="entry name" value="P-loop containing nucleotide triphosphate hydrolases"/>
    <property type="match status" value="1"/>
</dbReference>
<dbReference type="SMART" id="SM00173">
    <property type="entry name" value="RAS"/>
    <property type="match status" value="1"/>
</dbReference>
<dbReference type="EMBL" id="JAPFFF010000010">
    <property type="protein sequence ID" value="KAK8881648.1"/>
    <property type="molecule type" value="Genomic_DNA"/>
</dbReference>
<protein>
    <recommendedName>
        <fullName evidence="4">Small GTP-binding protein</fullName>
    </recommendedName>
</protein>
<proteinExistence type="predicted"/>
<evidence type="ECO:0000313" key="3">
    <source>
        <dbReference type="Proteomes" id="UP001470230"/>
    </source>
</evidence>
<reference evidence="2 3" key="1">
    <citation type="submission" date="2024-04" db="EMBL/GenBank/DDBJ databases">
        <title>Tritrichomonas musculus Genome.</title>
        <authorList>
            <person name="Alves-Ferreira E."/>
            <person name="Grigg M."/>
            <person name="Lorenzi H."/>
            <person name="Galac M."/>
        </authorList>
    </citation>
    <scope>NUCLEOTIDE SEQUENCE [LARGE SCALE GENOMIC DNA]</scope>
    <source>
        <strain evidence="2 3">EAF2021</strain>
    </source>
</reference>
<dbReference type="InterPro" id="IPR005225">
    <property type="entry name" value="Small_GTP-bd"/>
</dbReference>
<gene>
    <name evidence="2" type="ORF">M9Y10_004392</name>
</gene>
<dbReference type="InterPro" id="IPR027417">
    <property type="entry name" value="P-loop_NTPase"/>
</dbReference>
<dbReference type="NCBIfam" id="TIGR00231">
    <property type="entry name" value="small_GTP"/>
    <property type="match status" value="1"/>
</dbReference>
<evidence type="ECO:0000256" key="1">
    <source>
        <dbReference type="ARBA" id="ARBA00022741"/>
    </source>
</evidence>
<dbReference type="CDD" id="cd00154">
    <property type="entry name" value="Rab"/>
    <property type="match status" value="1"/>
</dbReference>
<dbReference type="PROSITE" id="PS51417">
    <property type="entry name" value="ARF"/>
    <property type="match status" value="1"/>
</dbReference>
<dbReference type="Proteomes" id="UP001470230">
    <property type="component" value="Unassembled WGS sequence"/>
</dbReference>
<accession>A0ABR2JS65</accession>
<organism evidence="2 3">
    <name type="scientific">Tritrichomonas musculus</name>
    <dbReference type="NCBI Taxonomy" id="1915356"/>
    <lineage>
        <taxon>Eukaryota</taxon>
        <taxon>Metamonada</taxon>
        <taxon>Parabasalia</taxon>
        <taxon>Tritrichomonadida</taxon>
        <taxon>Tritrichomonadidae</taxon>
        <taxon>Tritrichomonas</taxon>
    </lineage>
</organism>
<dbReference type="SMART" id="SM00174">
    <property type="entry name" value="RHO"/>
    <property type="match status" value="1"/>
</dbReference>
<dbReference type="PROSITE" id="PS51421">
    <property type="entry name" value="RAS"/>
    <property type="match status" value="1"/>
</dbReference>
<name>A0ABR2JS65_9EUKA</name>
<evidence type="ECO:0008006" key="4">
    <source>
        <dbReference type="Google" id="ProtNLM"/>
    </source>
</evidence>
<dbReference type="PRINTS" id="PR00449">
    <property type="entry name" value="RASTRNSFRMNG"/>
</dbReference>
<dbReference type="SMART" id="SM00175">
    <property type="entry name" value="RAB"/>
    <property type="match status" value="1"/>
</dbReference>
<dbReference type="InterPro" id="IPR001806">
    <property type="entry name" value="Small_GTPase"/>
</dbReference>
<dbReference type="PROSITE" id="PS51419">
    <property type="entry name" value="RAB"/>
    <property type="match status" value="1"/>
</dbReference>